<feature type="transmembrane region" description="Helical" evidence="13">
    <location>
        <begin position="12"/>
        <end position="30"/>
    </location>
</feature>
<evidence type="ECO:0000256" key="12">
    <source>
        <dbReference type="ARBA" id="ARBA00034430"/>
    </source>
</evidence>
<dbReference type="PANTHER" id="PTHR31462:SF5">
    <property type="entry name" value="ENDOSOMAL_LYSOSOMAL PROTON CHANNEL TMEM175"/>
    <property type="match status" value="1"/>
</dbReference>
<evidence type="ECO:0000256" key="13">
    <source>
        <dbReference type="SAM" id="Phobius"/>
    </source>
</evidence>
<evidence type="ECO:0000256" key="11">
    <source>
        <dbReference type="ARBA" id="ARBA00023303"/>
    </source>
</evidence>
<dbReference type="PANTHER" id="PTHR31462">
    <property type="entry name" value="ENDOSOMAL/LYSOSOMAL POTASSIUM CHANNEL TMEM175"/>
    <property type="match status" value="1"/>
</dbReference>
<comment type="subcellular location">
    <subcellularLocation>
        <location evidence="1">Membrane</location>
        <topology evidence="1">Multi-pass membrane protein</topology>
    </subcellularLocation>
</comment>
<organism evidence="14 15">
    <name type="scientific">Dyella lutea</name>
    <dbReference type="NCBI Taxonomy" id="2950441"/>
    <lineage>
        <taxon>Bacteria</taxon>
        <taxon>Pseudomonadati</taxon>
        <taxon>Pseudomonadota</taxon>
        <taxon>Gammaproteobacteria</taxon>
        <taxon>Lysobacterales</taxon>
        <taxon>Rhodanobacteraceae</taxon>
        <taxon>Dyella</taxon>
    </lineage>
</organism>
<feature type="transmembrane region" description="Helical" evidence="13">
    <location>
        <begin position="82"/>
        <end position="102"/>
    </location>
</feature>
<comment type="caution">
    <text evidence="14">The sequence shown here is derived from an EMBL/GenBank/DDBJ whole genome shotgun (WGS) entry which is preliminary data.</text>
</comment>
<evidence type="ECO:0000256" key="5">
    <source>
        <dbReference type="ARBA" id="ARBA00022692"/>
    </source>
</evidence>
<name>A0ABT1FC08_9GAMM</name>
<evidence type="ECO:0000256" key="7">
    <source>
        <dbReference type="ARBA" id="ARBA00022958"/>
    </source>
</evidence>
<gene>
    <name evidence="14" type="ORF">NC595_06910</name>
</gene>
<comment type="similarity">
    <text evidence="2">Belongs to the TMEM175 family.</text>
</comment>
<evidence type="ECO:0000256" key="10">
    <source>
        <dbReference type="ARBA" id="ARBA00023136"/>
    </source>
</evidence>
<dbReference type="RefSeq" id="WP_253565602.1">
    <property type="nucleotide sequence ID" value="NZ_JAMZEK010000001.1"/>
</dbReference>
<dbReference type="Pfam" id="PF06736">
    <property type="entry name" value="TMEM175"/>
    <property type="match status" value="1"/>
</dbReference>
<comment type="catalytic activity">
    <reaction evidence="12">
        <text>K(+)(in) = K(+)(out)</text>
        <dbReference type="Rhea" id="RHEA:29463"/>
        <dbReference type="ChEBI" id="CHEBI:29103"/>
    </reaction>
</comment>
<keyword evidence="10 13" id="KW-0472">Membrane</keyword>
<keyword evidence="15" id="KW-1185">Reference proteome</keyword>
<keyword evidence="11" id="KW-0407">Ion channel</keyword>
<evidence type="ECO:0000256" key="1">
    <source>
        <dbReference type="ARBA" id="ARBA00004141"/>
    </source>
</evidence>
<accession>A0ABT1FC08</accession>
<evidence type="ECO:0000256" key="3">
    <source>
        <dbReference type="ARBA" id="ARBA00022448"/>
    </source>
</evidence>
<keyword evidence="4" id="KW-0633">Potassium transport</keyword>
<protein>
    <submittedName>
        <fullName evidence="14">TMEM175 family protein</fullName>
    </submittedName>
</protein>
<sequence>MREPYEPSGTERVGAFSDAVVAVIITLMVLELKAPESASLAALAPLWPTAVSYAVSYLFIAIVWVNHHHLLRLVRRTTPRLIWVNFAHLFAVSLVPFSTAWIARTELAAMPVAFYAGVFVCVNLAYRLFERDVFAQADGRQVCARARRMARRRSAGTLLIVATAAAVALWSPIAGFLLVCTALVLYLRPEAPGSVLRTTSTD</sequence>
<evidence type="ECO:0000256" key="8">
    <source>
        <dbReference type="ARBA" id="ARBA00022989"/>
    </source>
</evidence>
<evidence type="ECO:0000256" key="4">
    <source>
        <dbReference type="ARBA" id="ARBA00022538"/>
    </source>
</evidence>
<evidence type="ECO:0000256" key="6">
    <source>
        <dbReference type="ARBA" id="ARBA00022826"/>
    </source>
</evidence>
<proteinExistence type="inferred from homology"/>
<keyword evidence="6" id="KW-0631">Potassium channel</keyword>
<reference evidence="14 15" key="1">
    <citation type="submission" date="2022-06" db="EMBL/GenBank/DDBJ databases">
        <title>Dyella sp. Sa strain:Sa Genome sequencing.</title>
        <authorList>
            <person name="Park S."/>
        </authorList>
    </citation>
    <scope>NUCLEOTIDE SEQUENCE [LARGE SCALE GENOMIC DNA]</scope>
    <source>
        <strain evidence="14 15">Sa</strain>
    </source>
</reference>
<feature type="transmembrane region" description="Helical" evidence="13">
    <location>
        <begin position="108"/>
        <end position="126"/>
    </location>
</feature>
<keyword evidence="3" id="KW-0813">Transport</keyword>
<keyword evidence="5 13" id="KW-0812">Transmembrane</keyword>
<evidence type="ECO:0000256" key="2">
    <source>
        <dbReference type="ARBA" id="ARBA00006920"/>
    </source>
</evidence>
<keyword evidence="8 13" id="KW-1133">Transmembrane helix</keyword>
<dbReference type="InterPro" id="IPR010617">
    <property type="entry name" value="TMEM175-like"/>
</dbReference>
<evidence type="ECO:0000313" key="14">
    <source>
        <dbReference type="EMBL" id="MCP1373787.1"/>
    </source>
</evidence>
<feature type="transmembrane region" description="Helical" evidence="13">
    <location>
        <begin position="157"/>
        <end position="187"/>
    </location>
</feature>
<evidence type="ECO:0000256" key="9">
    <source>
        <dbReference type="ARBA" id="ARBA00023065"/>
    </source>
</evidence>
<keyword evidence="7" id="KW-0630">Potassium</keyword>
<feature type="transmembrane region" description="Helical" evidence="13">
    <location>
        <begin position="50"/>
        <end position="70"/>
    </location>
</feature>
<dbReference type="Proteomes" id="UP001204615">
    <property type="component" value="Unassembled WGS sequence"/>
</dbReference>
<dbReference type="EMBL" id="JAMZEK010000001">
    <property type="protein sequence ID" value="MCP1373787.1"/>
    <property type="molecule type" value="Genomic_DNA"/>
</dbReference>
<keyword evidence="9" id="KW-0406">Ion transport</keyword>
<evidence type="ECO:0000313" key="15">
    <source>
        <dbReference type="Proteomes" id="UP001204615"/>
    </source>
</evidence>